<dbReference type="HOGENOM" id="CLU_3133709_0_0_6"/>
<dbReference type="Proteomes" id="UP000014585">
    <property type="component" value="Unassembled WGS sequence"/>
</dbReference>
<name>S3JCG0_9ENTR</name>
<sequence>MPVAPAVFAVLCELPPPPLQADRENASSTAIAIALRRPMLFERIAILHY</sequence>
<gene>
    <name evidence="1" type="ORF">HMPREF0201_01836</name>
</gene>
<comment type="caution">
    <text evidence="1">The sequence shown here is derived from an EMBL/GenBank/DDBJ whole genome shotgun (WGS) entry which is preliminary data.</text>
</comment>
<dbReference type="STRING" id="566551.HMPREF0201_01836"/>
<protein>
    <submittedName>
        <fullName evidence="1">Uncharacterized protein</fullName>
    </submittedName>
</protein>
<dbReference type="AlphaFoldDB" id="S3JCG0"/>
<dbReference type="EMBL" id="ATDT01000010">
    <property type="protein sequence ID" value="EPF17852.1"/>
    <property type="molecule type" value="Genomic_DNA"/>
</dbReference>
<organism evidence="1 2">
    <name type="scientific">Cedecea davisae DSM 4568</name>
    <dbReference type="NCBI Taxonomy" id="566551"/>
    <lineage>
        <taxon>Bacteria</taxon>
        <taxon>Pseudomonadati</taxon>
        <taxon>Pseudomonadota</taxon>
        <taxon>Gammaproteobacteria</taxon>
        <taxon>Enterobacterales</taxon>
        <taxon>Enterobacteriaceae</taxon>
        <taxon>Cedecea</taxon>
    </lineage>
</organism>
<reference evidence="1 2" key="1">
    <citation type="submission" date="2013-04" db="EMBL/GenBank/DDBJ databases">
        <authorList>
            <person name="Weinstock G."/>
            <person name="Sodergren E."/>
            <person name="Lobos E.A."/>
            <person name="Fulton L."/>
            <person name="Fulton R."/>
            <person name="Courtney L."/>
            <person name="Fronick C."/>
            <person name="O'Laughlin M."/>
            <person name="Godfrey J."/>
            <person name="Wilson R.M."/>
            <person name="Miner T."/>
            <person name="Farmer C."/>
            <person name="Delehaunty K."/>
            <person name="Cordes M."/>
            <person name="Minx P."/>
            <person name="Tomlinson C."/>
            <person name="Chen J."/>
            <person name="Wollam A."/>
            <person name="Pepin K.H."/>
            <person name="Palsikar V.B."/>
            <person name="Zhang X."/>
            <person name="Suruliraj S."/>
            <person name="Perna N.T."/>
            <person name="Plunkett G."/>
            <person name="Warren W."/>
            <person name="Mitreva M."/>
            <person name="Mardis E.R."/>
            <person name="Wilson R.K."/>
        </authorList>
    </citation>
    <scope>NUCLEOTIDE SEQUENCE [LARGE SCALE GENOMIC DNA]</scope>
    <source>
        <strain evidence="1 2">DSM 4568</strain>
    </source>
</reference>
<evidence type="ECO:0000313" key="2">
    <source>
        <dbReference type="Proteomes" id="UP000014585"/>
    </source>
</evidence>
<evidence type="ECO:0000313" key="1">
    <source>
        <dbReference type="EMBL" id="EPF17852.1"/>
    </source>
</evidence>
<proteinExistence type="predicted"/>
<accession>S3JCG0</accession>